<gene>
    <name evidence="1" type="ORF">BGTH12_LOCUS359</name>
</gene>
<dbReference type="EMBL" id="CAJHIT010000001">
    <property type="protein sequence ID" value="CAD6499001.1"/>
    <property type="molecule type" value="Genomic_DNA"/>
</dbReference>
<proteinExistence type="predicted"/>
<evidence type="ECO:0000313" key="2">
    <source>
        <dbReference type="Proteomes" id="UP000683417"/>
    </source>
</evidence>
<organism evidence="1 2">
    <name type="scientific">Blumeria graminis f. sp. triticale</name>
    <dbReference type="NCBI Taxonomy" id="1689686"/>
    <lineage>
        <taxon>Eukaryota</taxon>
        <taxon>Fungi</taxon>
        <taxon>Dikarya</taxon>
        <taxon>Ascomycota</taxon>
        <taxon>Pezizomycotina</taxon>
        <taxon>Leotiomycetes</taxon>
        <taxon>Erysiphales</taxon>
        <taxon>Erysiphaceae</taxon>
        <taxon>Blumeria</taxon>
    </lineage>
</organism>
<dbReference type="Proteomes" id="UP000683417">
    <property type="component" value="Unassembled WGS sequence"/>
</dbReference>
<protein>
    <submittedName>
        <fullName evidence="1">BgTH12-04655</fullName>
    </submittedName>
</protein>
<dbReference type="AlphaFoldDB" id="A0A9W4DGD2"/>
<sequence>MGHIRQSADVPINENHEFCRLGVPDDIKDLRWRDLKVPDEFLDIGGKHYSYQAVYMPNGSVHSVWMVDYVPDNYKFEKCDKC</sequence>
<accession>A0A9W4DGD2</accession>
<evidence type="ECO:0000313" key="1">
    <source>
        <dbReference type="EMBL" id="CAD6499001.1"/>
    </source>
</evidence>
<name>A0A9W4DGD2_BLUGR</name>
<reference evidence="1" key="1">
    <citation type="submission" date="2020-10" db="EMBL/GenBank/DDBJ databases">
        <authorList>
            <person name="Muller C M."/>
        </authorList>
    </citation>
    <scope>NUCLEOTIDE SEQUENCE</scope>
    <source>
        <strain evidence="1">THUN-12</strain>
    </source>
</reference>
<comment type="caution">
    <text evidence="1">The sequence shown here is derived from an EMBL/GenBank/DDBJ whole genome shotgun (WGS) entry which is preliminary data.</text>
</comment>